<evidence type="ECO:0000256" key="1">
    <source>
        <dbReference type="SAM" id="MobiDB-lite"/>
    </source>
</evidence>
<dbReference type="InterPro" id="IPR002181">
    <property type="entry name" value="Fibrinogen_a/b/g_C_dom"/>
</dbReference>
<keyword evidence="2" id="KW-0472">Membrane</keyword>
<dbReference type="Pfam" id="PF01391">
    <property type="entry name" value="Collagen"/>
    <property type="match status" value="1"/>
</dbReference>
<evidence type="ECO:0000313" key="4">
    <source>
        <dbReference type="EMBL" id="CAH1251219.1"/>
    </source>
</evidence>
<dbReference type="InterPro" id="IPR036056">
    <property type="entry name" value="Fibrinogen-like_C"/>
</dbReference>
<feature type="region of interest" description="Disordered" evidence="1">
    <location>
        <begin position="138"/>
        <end position="204"/>
    </location>
</feature>
<evidence type="ECO:0000256" key="2">
    <source>
        <dbReference type="SAM" id="Phobius"/>
    </source>
</evidence>
<dbReference type="PANTHER" id="PTHR19143:SF458">
    <property type="entry name" value="FIBRINOGEN C-TERMINAL DOMAIN-CONTAINING PROTEIN-RELATED"/>
    <property type="match status" value="1"/>
</dbReference>
<dbReference type="Proteomes" id="UP000838412">
    <property type="component" value="Chromosome 18"/>
</dbReference>
<dbReference type="InterPro" id="IPR050373">
    <property type="entry name" value="Fibrinogen_C-term_domain"/>
</dbReference>
<feature type="domain" description="Fibrinogen C-terminal" evidence="3">
    <location>
        <begin position="201"/>
        <end position="309"/>
    </location>
</feature>
<feature type="transmembrane region" description="Helical" evidence="2">
    <location>
        <begin position="24"/>
        <end position="43"/>
    </location>
</feature>
<organism evidence="4 5">
    <name type="scientific">Branchiostoma lanceolatum</name>
    <name type="common">Common lancelet</name>
    <name type="synonym">Amphioxus lanceolatum</name>
    <dbReference type="NCBI Taxonomy" id="7740"/>
    <lineage>
        <taxon>Eukaryota</taxon>
        <taxon>Metazoa</taxon>
        <taxon>Chordata</taxon>
        <taxon>Cephalochordata</taxon>
        <taxon>Leptocardii</taxon>
        <taxon>Amphioxiformes</taxon>
        <taxon>Branchiostomatidae</taxon>
        <taxon>Branchiostoma</taxon>
    </lineage>
</organism>
<dbReference type="Gene3D" id="3.90.215.10">
    <property type="entry name" value="Gamma Fibrinogen, chain A, domain 1"/>
    <property type="match status" value="1"/>
</dbReference>
<evidence type="ECO:0000313" key="5">
    <source>
        <dbReference type="Proteomes" id="UP000838412"/>
    </source>
</evidence>
<feature type="compositionally biased region" description="Pro residues" evidence="1">
    <location>
        <begin position="171"/>
        <end position="189"/>
    </location>
</feature>
<dbReference type="InterPro" id="IPR008160">
    <property type="entry name" value="Collagen"/>
</dbReference>
<keyword evidence="5" id="KW-1185">Reference proteome</keyword>
<dbReference type="SMART" id="SM00186">
    <property type="entry name" value="FBG"/>
    <property type="match status" value="1"/>
</dbReference>
<proteinExistence type="predicted"/>
<dbReference type="EMBL" id="OV696703">
    <property type="protein sequence ID" value="CAH1251219.1"/>
    <property type="molecule type" value="Genomic_DNA"/>
</dbReference>
<evidence type="ECO:0000259" key="3">
    <source>
        <dbReference type="SMART" id="SM00186"/>
    </source>
</evidence>
<dbReference type="OrthoDB" id="7735550at2759"/>
<accession>A0A8K0EK42</accession>
<feature type="compositionally biased region" description="Low complexity" evidence="1">
    <location>
        <begin position="160"/>
        <end position="169"/>
    </location>
</feature>
<dbReference type="GO" id="GO:0005615">
    <property type="term" value="C:extracellular space"/>
    <property type="evidence" value="ECO:0007669"/>
    <property type="project" value="TreeGrafter"/>
</dbReference>
<dbReference type="Pfam" id="PF00147">
    <property type="entry name" value="Fibrinogen_C"/>
    <property type="match status" value="1"/>
</dbReference>
<protein>
    <submittedName>
        <fullName evidence="4">FCN1 protein</fullName>
    </submittedName>
</protein>
<keyword evidence="2" id="KW-0812">Transmembrane</keyword>
<name>A0A8K0EK42_BRALA</name>
<gene>
    <name evidence="4" type="primary">FCN1</name>
    <name evidence="4" type="ORF">BLAG_LOCUS11679</name>
</gene>
<dbReference type="AlphaFoldDB" id="A0A8K0EK42"/>
<reference evidence="4" key="1">
    <citation type="submission" date="2022-01" db="EMBL/GenBank/DDBJ databases">
        <authorList>
            <person name="Braso-Vives M."/>
        </authorList>
    </citation>
    <scope>NUCLEOTIDE SEQUENCE</scope>
</reference>
<dbReference type="InterPro" id="IPR014716">
    <property type="entry name" value="Fibrinogen_a/b/g_C_1"/>
</dbReference>
<keyword evidence="2" id="KW-1133">Transmembrane helix</keyword>
<dbReference type="PANTHER" id="PTHR19143">
    <property type="entry name" value="FIBRINOGEN/TENASCIN/ANGIOPOEITIN"/>
    <property type="match status" value="1"/>
</dbReference>
<dbReference type="SUPFAM" id="SSF56496">
    <property type="entry name" value="Fibrinogen C-terminal domain-like"/>
    <property type="match status" value="1"/>
</dbReference>
<dbReference type="NCBIfam" id="NF040941">
    <property type="entry name" value="GGGWT_bact"/>
    <property type="match status" value="1"/>
</dbReference>
<sequence length="309" mass="32983">MMSSEKMFPDNGDVARRHGNQRTVGIFMVLSGMVSVVTMVIMVRELAFMRGQQEACMRDQGRDHDQIVLLRSQLQELIQLQLEGNTAAPISPEGPAGDVGSTGSATFWKSAEVHHRAKRASVANTVLVHGKLGGLGCLSGTPGRDGRDGLQGPPGPPGDPGRNGTDGQQGPPGPQGPSGPQGTPGPPGDPGRNGTDGQQGPLASDCAEHFASGQTVSGVYGIALSSMAAYCDMDTAGGGWTVIQRRQDGSVPFNRNWEEYKQGFGNKNGEYWLGNENIHVLTNQKNYTLRVDLLDWDGDSRFAEYSSFR</sequence>